<reference evidence="1 2" key="1">
    <citation type="submission" date="2018-05" db="EMBL/GenBank/DDBJ databases">
        <title>Genomic Encyclopedia of Type Strains, Phase IV (KMG-IV): sequencing the most valuable type-strain genomes for metagenomic binning, comparative biology and taxonomic classification.</title>
        <authorList>
            <person name="Goeker M."/>
        </authorList>
    </citation>
    <scope>NUCLEOTIDE SEQUENCE [LARGE SCALE GENOMIC DNA]</scope>
    <source>
        <strain evidence="1 2">DSM 18773</strain>
    </source>
</reference>
<dbReference type="SUPFAM" id="SSF51735">
    <property type="entry name" value="NAD(P)-binding Rossmann-fold domains"/>
    <property type="match status" value="1"/>
</dbReference>
<dbReference type="OrthoDB" id="2869403at2"/>
<comment type="caution">
    <text evidence="1">The sequence shown here is derived from an EMBL/GenBank/DDBJ whole genome shotgun (WGS) entry which is preliminary data.</text>
</comment>
<dbReference type="Pfam" id="PF00106">
    <property type="entry name" value="adh_short"/>
    <property type="match status" value="1"/>
</dbReference>
<evidence type="ECO:0000313" key="1">
    <source>
        <dbReference type="EMBL" id="PWK07433.1"/>
    </source>
</evidence>
<accession>A0A316D4N8</accession>
<name>A0A316D4N8_9BACL</name>
<dbReference type="InterPro" id="IPR036291">
    <property type="entry name" value="NAD(P)-bd_dom_sf"/>
</dbReference>
<dbReference type="EMBL" id="QGGL01000017">
    <property type="protein sequence ID" value="PWK07433.1"/>
    <property type="molecule type" value="Genomic_DNA"/>
</dbReference>
<dbReference type="InterPro" id="IPR002347">
    <property type="entry name" value="SDR_fam"/>
</dbReference>
<organism evidence="1 2">
    <name type="scientific">Tumebacillus permanentifrigoris</name>
    <dbReference type="NCBI Taxonomy" id="378543"/>
    <lineage>
        <taxon>Bacteria</taxon>
        <taxon>Bacillati</taxon>
        <taxon>Bacillota</taxon>
        <taxon>Bacilli</taxon>
        <taxon>Bacillales</taxon>
        <taxon>Alicyclobacillaceae</taxon>
        <taxon>Tumebacillus</taxon>
    </lineage>
</organism>
<dbReference type="AlphaFoldDB" id="A0A316D4N8"/>
<sequence>MSKAIFLTNGDQTFNRLIANHLLGQGHRVTVLFQEATAAESYLQETAEEQRERLHVLVEHAYTLDTVTAVLAEAGTRMEGLDVLIHGNEMLNEEDLFEQDPLNFGEMISETFRRIYLFNRVAVSTMMRRKSGSIIFPMFFDVLHYAGYPSSPVLNQGKISFMKCLSKELTAFKLAVNAMTFGYYDENFDSPTKKGIKEAVEIFGLKPTLLSWQEMIPALDFLVNPPVKNLGGQNIHISAGNETIL</sequence>
<dbReference type="RefSeq" id="WP_109690597.1">
    <property type="nucleotide sequence ID" value="NZ_QGGL01000017.1"/>
</dbReference>
<gene>
    <name evidence="1" type="ORF">C7459_11731</name>
</gene>
<dbReference type="Gene3D" id="3.40.50.720">
    <property type="entry name" value="NAD(P)-binding Rossmann-like Domain"/>
    <property type="match status" value="1"/>
</dbReference>
<proteinExistence type="predicted"/>
<evidence type="ECO:0000313" key="2">
    <source>
        <dbReference type="Proteomes" id="UP000245634"/>
    </source>
</evidence>
<protein>
    <submittedName>
        <fullName evidence="1">NAD(P)-dependent dehydrogenase (Short-subunit alcohol dehydrogenase family)</fullName>
    </submittedName>
</protein>
<keyword evidence="2" id="KW-1185">Reference proteome</keyword>
<dbReference type="Proteomes" id="UP000245634">
    <property type="component" value="Unassembled WGS sequence"/>
</dbReference>